<evidence type="ECO:0000256" key="2">
    <source>
        <dbReference type="ARBA" id="ARBA00009622"/>
    </source>
</evidence>
<dbReference type="InterPro" id="IPR002151">
    <property type="entry name" value="Kinesin_light"/>
</dbReference>
<accession>A0ABP7W126</accession>
<dbReference type="SUPFAM" id="SSF48452">
    <property type="entry name" value="TPR-like"/>
    <property type="match status" value="4"/>
</dbReference>
<dbReference type="InterPro" id="IPR027417">
    <property type="entry name" value="P-loop_NTPase"/>
</dbReference>
<comment type="similarity">
    <text evidence="2">Belongs to the kinesin light chain family.</text>
</comment>
<dbReference type="SUPFAM" id="SSF52540">
    <property type="entry name" value="P-loop containing nucleoside triphosphate hydrolases"/>
    <property type="match status" value="1"/>
</dbReference>
<keyword evidence="6" id="KW-0802">TPR repeat</keyword>
<evidence type="ECO:0000256" key="10">
    <source>
        <dbReference type="SAM" id="MobiDB-lite"/>
    </source>
</evidence>
<dbReference type="InterPro" id="IPR019734">
    <property type="entry name" value="TPR_rpt"/>
</dbReference>
<evidence type="ECO:0000256" key="1">
    <source>
        <dbReference type="ARBA" id="ARBA00004245"/>
    </source>
</evidence>
<organism evidence="12 13">
    <name type="scientific">Actinomadura miaoliensis</name>
    <dbReference type="NCBI Taxonomy" id="430685"/>
    <lineage>
        <taxon>Bacteria</taxon>
        <taxon>Bacillati</taxon>
        <taxon>Actinomycetota</taxon>
        <taxon>Actinomycetes</taxon>
        <taxon>Streptosporangiales</taxon>
        <taxon>Thermomonosporaceae</taxon>
        <taxon>Actinomadura</taxon>
    </lineage>
</organism>
<dbReference type="InterPro" id="IPR002182">
    <property type="entry name" value="NB-ARC"/>
</dbReference>
<dbReference type="Gene3D" id="1.25.40.10">
    <property type="entry name" value="Tetratricopeptide repeat domain"/>
    <property type="match status" value="3"/>
</dbReference>
<evidence type="ECO:0000256" key="8">
    <source>
        <dbReference type="ARBA" id="ARBA00023175"/>
    </source>
</evidence>
<keyword evidence="8" id="KW-0505">Motor protein</keyword>
<keyword evidence="9" id="KW-0206">Cytoskeleton</keyword>
<evidence type="ECO:0000256" key="4">
    <source>
        <dbReference type="ARBA" id="ARBA00022701"/>
    </source>
</evidence>
<feature type="compositionally biased region" description="Basic and acidic residues" evidence="10">
    <location>
        <begin position="1"/>
        <end position="12"/>
    </location>
</feature>
<sequence length="887" mass="93273">MADRTNPAEDRVSPSPAAGTRTLGARAPAVGGDNLGVIATGDHVRINQVQAVPFPPPDRVRPAARVVGLPRPATAVFVGRDDAYRGLEQALAASVEVVVSQAVYGMGGVGKSELALQYAHHARDRYSLVWWITADDPGQIDAGLAELARHLVPDAARTATTEDAAAWALGWLRAHPGWLLVLDNVTDPAHIGGLLGSVEGGHVVITSRRDVRWPGATATLPLDLLAPEAAAELITTVTGHDTSADRQTALAIAEELGFLPLALDQAAAYIRQTRIGLGTYLERLRRHPARYYDKAADGDKAQATIARLWDITLDTLSDQAAEAVALAVILAHYAPDDIPRVLLGGMDDEIEESVDEALGTLASHSMVTLTHQSVAMHRLTQATVLAHTPAFAEDQDHSVSRAVALDWLDHAMPDDPASNVGGWPLWRSLVPHVEALAGRYRAERLPEKLGRVLNQTALFLHSQGEHQRAQAMLTTATTITETALGPDHPEVAIRLGNLAVTYCALGRAAEALPLEERALAIAEAALGPDHPRVAISLGNLASTYNGLGRAAEALPLEERALAITETALGPDHPDVAVRLGNLAVTYCALGRAAEALALGKRALAITEAALGPDHPDVAVRLGNLASTYSDLGRAADALPLEERALAITEAAFGPDNPRVAMSLGSLASTYSALGRATEALALGERALAITESTLGADHLRVAIFLGNLASTFRGLGRAADALPLEKRALAISEAAWGPEHLDVANRLGNLAITYCALGRAAEALPLEERALAIAEAALGPDHPRVAISLGNLALTYNALGRAAEALAVGKRALAITETALGPEHPDVPIRLGNVASSYSDLGCASEAIAAVSRAERCAADALGEHHPITRSLQHYADHLKDRYGAPN</sequence>
<feature type="region of interest" description="Disordered" evidence="10">
    <location>
        <begin position="1"/>
        <end position="27"/>
    </location>
</feature>
<dbReference type="PRINTS" id="PR00381">
    <property type="entry name" value="KINESINLIGHT"/>
</dbReference>
<evidence type="ECO:0000256" key="9">
    <source>
        <dbReference type="ARBA" id="ARBA00023212"/>
    </source>
</evidence>
<gene>
    <name evidence="12" type="primary">fxsT_2</name>
    <name evidence="12" type="ORF">GCM10022214_39500</name>
</gene>
<comment type="caution">
    <text evidence="12">The sequence shown here is derived from an EMBL/GenBank/DDBJ whole genome shotgun (WGS) entry which is preliminary data.</text>
</comment>
<dbReference type="RefSeq" id="WP_344949260.1">
    <property type="nucleotide sequence ID" value="NZ_BAAAZG010000025.1"/>
</dbReference>
<evidence type="ECO:0000313" key="12">
    <source>
        <dbReference type="EMBL" id="GAA4077775.1"/>
    </source>
</evidence>
<keyword evidence="3" id="KW-0963">Cytoplasm</keyword>
<feature type="domain" description="NB-ARC" evidence="11">
    <location>
        <begin position="101"/>
        <end position="240"/>
    </location>
</feature>
<dbReference type="PANTHER" id="PTHR45783:SF3">
    <property type="entry name" value="KINESIN LIGHT CHAIN"/>
    <property type="match status" value="1"/>
</dbReference>
<evidence type="ECO:0000259" key="11">
    <source>
        <dbReference type="Pfam" id="PF00931"/>
    </source>
</evidence>
<evidence type="ECO:0000256" key="7">
    <source>
        <dbReference type="ARBA" id="ARBA00023054"/>
    </source>
</evidence>
<name>A0ABP7W126_9ACTN</name>
<dbReference type="Pfam" id="PF00931">
    <property type="entry name" value="NB-ARC"/>
    <property type="match status" value="1"/>
</dbReference>
<dbReference type="Pfam" id="PF13424">
    <property type="entry name" value="TPR_12"/>
    <property type="match status" value="4"/>
</dbReference>
<comment type="subcellular location">
    <subcellularLocation>
        <location evidence="1">Cytoplasm</location>
        <location evidence="1">Cytoskeleton</location>
    </subcellularLocation>
</comment>
<dbReference type="InterPro" id="IPR011990">
    <property type="entry name" value="TPR-like_helical_dom_sf"/>
</dbReference>
<evidence type="ECO:0000313" key="13">
    <source>
        <dbReference type="Proteomes" id="UP001500683"/>
    </source>
</evidence>
<keyword evidence="13" id="KW-1185">Reference proteome</keyword>
<dbReference type="EMBL" id="BAAAZG010000025">
    <property type="protein sequence ID" value="GAA4077775.1"/>
    <property type="molecule type" value="Genomic_DNA"/>
</dbReference>
<dbReference type="SMART" id="SM00028">
    <property type="entry name" value="TPR"/>
    <property type="match status" value="10"/>
</dbReference>
<dbReference type="Pfam" id="PF13374">
    <property type="entry name" value="TPR_10"/>
    <property type="match status" value="1"/>
</dbReference>
<evidence type="ECO:0000256" key="5">
    <source>
        <dbReference type="ARBA" id="ARBA00022737"/>
    </source>
</evidence>
<reference evidence="13" key="1">
    <citation type="journal article" date="2019" name="Int. J. Syst. Evol. Microbiol.">
        <title>The Global Catalogue of Microorganisms (GCM) 10K type strain sequencing project: providing services to taxonomists for standard genome sequencing and annotation.</title>
        <authorList>
            <consortium name="The Broad Institute Genomics Platform"/>
            <consortium name="The Broad Institute Genome Sequencing Center for Infectious Disease"/>
            <person name="Wu L."/>
            <person name="Ma J."/>
        </authorList>
    </citation>
    <scope>NUCLEOTIDE SEQUENCE [LARGE SCALE GENOMIC DNA]</scope>
    <source>
        <strain evidence="13">JCM 16702</strain>
    </source>
</reference>
<keyword evidence="5" id="KW-0677">Repeat</keyword>
<dbReference type="Proteomes" id="UP001500683">
    <property type="component" value="Unassembled WGS sequence"/>
</dbReference>
<dbReference type="PANTHER" id="PTHR45783">
    <property type="entry name" value="KINESIN LIGHT CHAIN"/>
    <property type="match status" value="1"/>
</dbReference>
<protein>
    <submittedName>
        <fullName evidence="12">FxSxx-COOH system tetratricopeptide repeat protein</fullName>
    </submittedName>
</protein>
<evidence type="ECO:0000256" key="6">
    <source>
        <dbReference type="ARBA" id="ARBA00022803"/>
    </source>
</evidence>
<proteinExistence type="inferred from homology"/>
<keyword evidence="7" id="KW-0175">Coiled coil</keyword>
<evidence type="ECO:0000256" key="3">
    <source>
        <dbReference type="ARBA" id="ARBA00022490"/>
    </source>
</evidence>
<keyword evidence="4" id="KW-0493">Microtubule</keyword>
<dbReference type="Gene3D" id="3.40.50.300">
    <property type="entry name" value="P-loop containing nucleotide triphosphate hydrolases"/>
    <property type="match status" value="1"/>
</dbReference>